<dbReference type="GO" id="GO:0010628">
    <property type="term" value="P:positive regulation of gene expression"/>
    <property type="evidence" value="ECO:0007669"/>
    <property type="project" value="TreeGrafter"/>
</dbReference>
<dbReference type="AlphaFoldDB" id="A0A9P5H7K5"/>
<name>A0A9P5H7K5_9HYPO</name>
<feature type="region of interest" description="Disordered" evidence="1">
    <location>
        <begin position="583"/>
        <end position="611"/>
    </location>
</feature>
<keyword evidence="4" id="KW-1185">Reference proteome</keyword>
<feature type="region of interest" description="Disordered" evidence="1">
    <location>
        <begin position="32"/>
        <end position="93"/>
    </location>
</feature>
<proteinExistence type="predicted"/>
<protein>
    <recommendedName>
        <fullName evidence="2">C2 domain-containing protein</fullName>
    </recommendedName>
</protein>
<evidence type="ECO:0000256" key="1">
    <source>
        <dbReference type="SAM" id="MobiDB-lite"/>
    </source>
</evidence>
<comment type="caution">
    <text evidence="3">The sequence shown here is derived from an EMBL/GenBank/DDBJ whole genome shotgun (WGS) entry which is preliminary data.</text>
</comment>
<dbReference type="Proteomes" id="UP000722485">
    <property type="component" value="Unassembled WGS sequence"/>
</dbReference>
<feature type="compositionally biased region" description="Basic and acidic residues" evidence="1">
    <location>
        <begin position="588"/>
        <end position="611"/>
    </location>
</feature>
<feature type="compositionally biased region" description="Polar residues" evidence="1">
    <location>
        <begin position="41"/>
        <end position="64"/>
    </location>
</feature>
<dbReference type="SMART" id="SM00239">
    <property type="entry name" value="C2"/>
    <property type="match status" value="1"/>
</dbReference>
<organism evidence="3 4">
    <name type="scientific">Cylindrodendrum hubeiense</name>
    <dbReference type="NCBI Taxonomy" id="595255"/>
    <lineage>
        <taxon>Eukaryota</taxon>
        <taxon>Fungi</taxon>
        <taxon>Dikarya</taxon>
        <taxon>Ascomycota</taxon>
        <taxon>Pezizomycotina</taxon>
        <taxon>Sordariomycetes</taxon>
        <taxon>Hypocreomycetidae</taxon>
        <taxon>Hypocreales</taxon>
        <taxon>Nectriaceae</taxon>
        <taxon>Cylindrodendrum</taxon>
    </lineage>
</organism>
<dbReference type="InterPro" id="IPR000008">
    <property type="entry name" value="C2_dom"/>
</dbReference>
<dbReference type="PANTHER" id="PTHR47800">
    <property type="entry name" value="C2 DOMAIN-CONTAINING PROTEIN"/>
    <property type="match status" value="1"/>
</dbReference>
<dbReference type="Gene3D" id="2.60.40.150">
    <property type="entry name" value="C2 domain"/>
    <property type="match status" value="1"/>
</dbReference>
<accession>A0A9P5H7K5</accession>
<dbReference type="PROSITE" id="PS50004">
    <property type="entry name" value="C2"/>
    <property type="match status" value="1"/>
</dbReference>
<evidence type="ECO:0000259" key="2">
    <source>
        <dbReference type="PROSITE" id="PS50004"/>
    </source>
</evidence>
<dbReference type="Pfam" id="PF00168">
    <property type="entry name" value="C2"/>
    <property type="match status" value="1"/>
</dbReference>
<dbReference type="EMBL" id="JAANBB010000118">
    <property type="protein sequence ID" value="KAF7549599.1"/>
    <property type="molecule type" value="Genomic_DNA"/>
</dbReference>
<feature type="compositionally biased region" description="Basic and acidic residues" evidence="1">
    <location>
        <begin position="481"/>
        <end position="491"/>
    </location>
</feature>
<gene>
    <name evidence="3" type="ORF">G7Z17_g6261</name>
</gene>
<feature type="domain" description="C2" evidence="2">
    <location>
        <begin position="105"/>
        <end position="232"/>
    </location>
</feature>
<evidence type="ECO:0000313" key="4">
    <source>
        <dbReference type="Proteomes" id="UP000722485"/>
    </source>
</evidence>
<dbReference type="SUPFAM" id="SSF49562">
    <property type="entry name" value="C2 domain (Calcium/lipid-binding domain, CaLB)"/>
    <property type="match status" value="1"/>
</dbReference>
<dbReference type="InterPro" id="IPR035892">
    <property type="entry name" value="C2_domain_sf"/>
</dbReference>
<sequence>MPSACAAAARVAMRVCAWANGEMRHGKVARNFNRPLHPMSDQAQPESQTNGQTSNGQQENSQPETSRKPDDSSPANPLQNGHKLLKPSSRLATGLKDRLKVKKGLPGGFDTTPFPDAPQGYTVRFIFHDATNLPVADIATASADPFIHVTLKGTQPKRHKEDPDLTYRTRTIRRSTEPVWEDQWVVANVPPTGFTLKCRLYDEDYPDSDDRLGNVTIRIPQLTEESPCFPPPGRKFAVKKRMGSKRAYFLKGVSSMLHSDVHMTPIVRISMEILGKSDPPFAHMYTVGPTRFVKHFSPLIGRIAGTKVNANEEDDTREAQEHDKNGKKKKRTQKYDFQAIEMQLAGPVSPVIYHRFVEFRPIIASMYFSTGLRGKILNKALHKQHSRIYNFNRSTEYGDFDACSEDAALQFLKLAHFDEGGRIFTYVLTLDGILRFTETGKEFGVDMLSKHTMHSDVATYIACSGEFFIRRLKHPVSSDNPHTKEKAHPSDEISGGPPKEDPPPNPAYYQLIIDNDSGTYRPDKSILSDLKSYLEHNFPGLGIIAMHWEDQELQDLKQAQRTVKKKEGRMINVVMNMSQSSISSAESALDHREAGWEQGQKSKREAAFEALEDPSKMKDAVKTFLPGAK</sequence>
<feature type="region of interest" description="Disordered" evidence="1">
    <location>
        <begin position="477"/>
        <end position="505"/>
    </location>
</feature>
<reference evidence="3" key="1">
    <citation type="submission" date="2020-03" db="EMBL/GenBank/DDBJ databases">
        <title>Draft Genome Sequence of Cylindrodendrum hubeiense.</title>
        <authorList>
            <person name="Buettner E."/>
            <person name="Kellner H."/>
        </authorList>
    </citation>
    <scope>NUCLEOTIDE SEQUENCE</scope>
    <source>
        <strain evidence="3">IHI 201604</strain>
    </source>
</reference>
<dbReference type="PANTHER" id="PTHR47800:SF5">
    <property type="entry name" value="FER-1-LIKE PROTEIN 6"/>
    <property type="match status" value="1"/>
</dbReference>
<evidence type="ECO:0000313" key="3">
    <source>
        <dbReference type="EMBL" id="KAF7549599.1"/>
    </source>
</evidence>
<dbReference type="OrthoDB" id="73919at2759"/>
<feature type="region of interest" description="Disordered" evidence="1">
    <location>
        <begin position="310"/>
        <end position="332"/>
    </location>
</feature>